<dbReference type="AlphaFoldDB" id="A0A8E0M5N8"/>
<proteinExistence type="predicted"/>
<keyword evidence="1" id="KW-1133">Transmembrane helix</keyword>
<evidence type="ECO:0000256" key="1">
    <source>
        <dbReference type="SAM" id="Phobius"/>
    </source>
</evidence>
<keyword evidence="1" id="KW-0812">Transmembrane</keyword>
<reference evidence="2 3" key="1">
    <citation type="journal article" date="2013" name="PLoS ONE">
        <title>Lactobacillus paracasei comparative genomics: towards species pan-genome definition and exploitation of diversity.</title>
        <authorList>
            <person name="Smokvina T."/>
            <person name="Wels M."/>
            <person name="Polka J."/>
            <person name="Chervaux C."/>
            <person name="Brisse S."/>
            <person name="Boekhorst J."/>
            <person name="van Hylckama Vlieg J.E."/>
            <person name="Siezen R.J."/>
        </authorList>
    </citation>
    <scope>NUCLEOTIDE SEQUENCE [LARGE SCALE GENOMIC DNA]</scope>
    <source>
        <strain evidence="2 3">Lpp22</strain>
    </source>
</reference>
<name>A0A8E0M5N8_LACPA</name>
<gene>
    <name evidence="2" type="ORF">Lpp22_2061</name>
</gene>
<sequence>MTTSSYIVIVVTLIWLVLAFLYDVDAIVGGQTTSLLSRWNKGFLWFNH</sequence>
<evidence type="ECO:0000313" key="3">
    <source>
        <dbReference type="Proteomes" id="UP000014257"/>
    </source>
</evidence>
<dbReference type="EMBL" id="ANMI01000197">
    <property type="protein sequence ID" value="EPC24856.1"/>
    <property type="molecule type" value="Genomic_DNA"/>
</dbReference>
<dbReference type="Proteomes" id="UP000014257">
    <property type="component" value="Unassembled WGS sequence"/>
</dbReference>
<organism evidence="2 3">
    <name type="scientific">Lacticaseibacillus paracasei subsp. paracasei Lpp22</name>
    <dbReference type="NCBI Taxonomy" id="1256221"/>
    <lineage>
        <taxon>Bacteria</taxon>
        <taxon>Bacillati</taxon>
        <taxon>Bacillota</taxon>
        <taxon>Bacilli</taxon>
        <taxon>Lactobacillales</taxon>
        <taxon>Lactobacillaceae</taxon>
        <taxon>Lacticaseibacillus</taxon>
    </lineage>
</organism>
<accession>A0A8E0M5N8</accession>
<comment type="caution">
    <text evidence="2">The sequence shown here is derived from an EMBL/GenBank/DDBJ whole genome shotgun (WGS) entry which is preliminary data.</text>
</comment>
<keyword evidence="1" id="KW-0472">Membrane</keyword>
<evidence type="ECO:0000313" key="2">
    <source>
        <dbReference type="EMBL" id="EPC24856.1"/>
    </source>
</evidence>
<feature type="transmembrane region" description="Helical" evidence="1">
    <location>
        <begin position="6"/>
        <end position="28"/>
    </location>
</feature>
<protein>
    <submittedName>
        <fullName evidence="2">Uncharacterized protein</fullName>
    </submittedName>
</protein>